<evidence type="ECO:0000256" key="2">
    <source>
        <dbReference type="ARBA" id="ARBA00023242"/>
    </source>
</evidence>
<feature type="domain" description="Zn(2)-C6 fungal-type" evidence="4">
    <location>
        <begin position="7"/>
        <end position="38"/>
    </location>
</feature>
<evidence type="ECO:0000313" key="5">
    <source>
        <dbReference type="EMBL" id="THV49723.1"/>
    </source>
</evidence>
<evidence type="ECO:0000313" key="6">
    <source>
        <dbReference type="Proteomes" id="UP000308671"/>
    </source>
</evidence>
<keyword evidence="2" id="KW-0539">Nucleus</keyword>
<protein>
    <recommendedName>
        <fullName evidence="4">Zn(2)-C6 fungal-type domain-containing protein</fullName>
    </recommendedName>
</protein>
<dbReference type="InterPro" id="IPR001138">
    <property type="entry name" value="Zn2Cys6_DnaBD"/>
</dbReference>
<dbReference type="OrthoDB" id="5213892at2759"/>
<keyword evidence="6" id="KW-1185">Reference proteome</keyword>
<dbReference type="PROSITE" id="PS50048">
    <property type="entry name" value="ZN2_CY6_FUNGAL_2"/>
    <property type="match status" value="1"/>
</dbReference>
<dbReference type="GO" id="GO:0008270">
    <property type="term" value="F:zinc ion binding"/>
    <property type="evidence" value="ECO:0007669"/>
    <property type="project" value="InterPro"/>
</dbReference>
<dbReference type="AlphaFoldDB" id="A0A4S8QWK4"/>
<dbReference type="InterPro" id="IPR021858">
    <property type="entry name" value="Fun_TF"/>
</dbReference>
<proteinExistence type="predicted"/>
<accession>A0A4S8QWK4</accession>
<dbReference type="Pfam" id="PF00172">
    <property type="entry name" value="Zn_clus"/>
    <property type="match status" value="1"/>
</dbReference>
<dbReference type="EMBL" id="PQXL01000182">
    <property type="protein sequence ID" value="THV49723.1"/>
    <property type="molecule type" value="Genomic_DNA"/>
</dbReference>
<sequence length="592" mass="66157">MNRSSNGCWTCRLRRKKCDEHRPICNECMTLHISTCNYGSKPAWMDGGIKQEVMTKKIKNEVKQHAPYRRRGKRESTTSNLNVSIPGLADQKLASVNIPLSESEVQNEASSHTHDTSATSPDISTVASPVNTQKICKQVLQIRPFAQSDSVLLVFYLERILPFLFPFYRPAPLHGGRAWILDLAISSPVVRQAILCQSSYFFALAHGTSTIKDDRMWEALLEQTRDAFNMLRNSITIIESYNENEHILGSVRAMAAVMQLQRFEIAITSFDNCQAHLNAALTIFRKVVDVVGAGNLASSSNTFQSILSLLGPPTWILPAQQAEISSSEQAAFRFSTALLIFDDIIASTAFQELPKLYDYHQSLLCRSDGADAIPPINLETTVGCQNWVLKQIGEVAVLDAWKKHCKAAGNLDVIELVQRAAAIKKTLEAHVSRFESDLVSVPRESNLLDDMFAAEDYTGQARIIARQTSLVTRIWAHSTFLYLSIVVSGWQPANPDVRYHVAQVLELLTHHVSPPALLRTMAWPFCVVGCLTESAQKARIRDMVDSLRPASRFSTVRRGFDIIEKVWNDRAMGNAGEFATYFRSDITLVLLV</sequence>
<comment type="caution">
    <text evidence="5">The sequence shown here is derived from an EMBL/GenBank/DDBJ whole genome shotgun (WGS) entry which is preliminary data.</text>
</comment>
<dbReference type="PROSITE" id="PS00463">
    <property type="entry name" value="ZN2_CY6_FUNGAL_1"/>
    <property type="match status" value="1"/>
</dbReference>
<feature type="region of interest" description="Disordered" evidence="3">
    <location>
        <begin position="104"/>
        <end position="125"/>
    </location>
</feature>
<gene>
    <name evidence="5" type="ORF">BGAL_0182g00150</name>
</gene>
<dbReference type="InterPro" id="IPR036864">
    <property type="entry name" value="Zn2-C6_fun-type_DNA-bd_sf"/>
</dbReference>
<dbReference type="Proteomes" id="UP000308671">
    <property type="component" value="Unassembled WGS sequence"/>
</dbReference>
<dbReference type="CDD" id="cd00067">
    <property type="entry name" value="GAL4"/>
    <property type="match status" value="1"/>
</dbReference>
<dbReference type="GO" id="GO:0005634">
    <property type="term" value="C:nucleus"/>
    <property type="evidence" value="ECO:0007669"/>
    <property type="project" value="UniProtKB-SubCell"/>
</dbReference>
<dbReference type="SUPFAM" id="SSF57701">
    <property type="entry name" value="Zn2/Cys6 DNA-binding domain"/>
    <property type="match status" value="1"/>
</dbReference>
<dbReference type="PANTHER" id="PTHR37534">
    <property type="entry name" value="TRANSCRIPTIONAL ACTIVATOR PROTEIN UGA3"/>
    <property type="match status" value="1"/>
</dbReference>
<evidence type="ECO:0000259" key="4">
    <source>
        <dbReference type="PROSITE" id="PS50048"/>
    </source>
</evidence>
<dbReference type="Pfam" id="PF11951">
    <property type="entry name" value="Fungal_trans_2"/>
    <property type="match status" value="1"/>
</dbReference>
<comment type="subcellular location">
    <subcellularLocation>
        <location evidence="1">Nucleus</location>
    </subcellularLocation>
</comment>
<evidence type="ECO:0000256" key="3">
    <source>
        <dbReference type="SAM" id="MobiDB-lite"/>
    </source>
</evidence>
<dbReference type="GO" id="GO:0000981">
    <property type="term" value="F:DNA-binding transcription factor activity, RNA polymerase II-specific"/>
    <property type="evidence" value="ECO:0007669"/>
    <property type="project" value="InterPro"/>
</dbReference>
<dbReference type="Gene3D" id="4.10.240.10">
    <property type="entry name" value="Zn(2)-C6 fungal-type DNA-binding domain"/>
    <property type="match status" value="1"/>
</dbReference>
<dbReference type="PANTHER" id="PTHR37534:SF20">
    <property type="entry name" value="PRO1A C6 ZINK-FINGER PROTEIN"/>
    <property type="match status" value="1"/>
</dbReference>
<reference evidence="5 6" key="1">
    <citation type="submission" date="2017-12" db="EMBL/GenBank/DDBJ databases">
        <title>Comparative genomics of Botrytis spp.</title>
        <authorList>
            <person name="Valero-Jimenez C.A."/>
            <person name="Tapia P."/>
            <person name="Veloso J."/>
            <person name="Silva-Moreno E."/>
            <person name="Staats M."/>
            <person name="Valdes J.H."/>
            <person name="Van Kan J.A.L."/>
        </authorList>
    </citation>
    <scope>NUCLEOTIDE SEQUENCE [LARGE SCALE GENOMIC DNA]</scope>
    <source>
        <strain evidence="5 6">MUCL435</strain>
    </source>
</reference>
<evidence type="ECO:0000256" key="1">
    <source>
        <dbReference type="ARBA" id="ARBA00004123"/>
    </source>
</evidence>
<dbReference type="SMART" id="SM00066">
    <property type="entry name" value="GAL4"/>
    <property type="match status" value="1"/>
</dbReference>
<name>A0A4S8QWK4_9HELO</name>
<organism evidence="5 6">
    <name type="scientific">Botrytis galanthina</name>
    <dbReference type="NCBI Taxonomy" id="278940"/>
    <lineage>
        <taxon>Eukaryota</taxon>
        <taxon>Fungi</taxon>
        <taxon>Dikarya</taxon>
        <taxon>Ascomycota</taxon>
        <taxon>Pezizomycotina</taxon>
        <taxon>Leotiomycetes</taxon>
        <taxon>Helotiales</taxon>
        <taxon>Sclerotiniaceae</taxon>
        <taxon>Botrytis</taxon>
    </lineage>
</organism>
<feature type="region of interest" description="Disordered" evidence="3">
    <location>
        <begin position="62"/>
        <end position="81"/>
    </location>
</feature>